<accession>A0AA45WP44</accession>
<dbReference type="Gene3D" id="1.20.120.1450">
    <property type="match status" value="1"/>
</dbReference>
<sequence>MSSIHKEELNWIIDAIDGLSTPSYLKQIIGRPTIPVFFVRVLQLMLKSLHVPEERARIYAVAVTLLDMGQVMHDRVTVDSQPEPDAHRKQQLYVLAGDYFSSIFYQQLAKHQETEGLAFLLEAIGRMNEKKMTFHMAQETFASKVEEWEQMREISGGLLVALADFFHADQPEPTPWRDIVKELMVLRHIKDSGYLFDTEAEAAWVQSASQRLNEATAKLEDDLVKDELNILIREAMPFT</sequence>
<protein>
    <submittedName>
        <fullName evidence="1">Heptaprenyl diphosphate synthase (HEPPP synthase) subunit 1</fullName>
    </submittedName>
</protein>
<gene>
    <name evidence="1" type="ORF">SAMN06265361_103403</name>
</gene>
<reference evidence="1" key="1">
    <citation type="submission" date="2017-05" db="EMBL/GenBank/DDBJ databases">
        <authorList>
            <person name="Varghese N."/>
            <person name="Submissions S."/>
        </authorList>
    </citation>
    <scope>NUCLEOTIDE SEQUENCE</scope>
    <source>
        <strain evidence="1">DSM 45262</strain>
    </source>
</reference>
<dbReference type="Proteomes" id="UP001157946">
    <property type="component" value="Unassembled WGS sequence"/>
</dbReference>
<organism evidence="1 2">
    <name type="scientific">Laceyella tengchongensis</name>
    <dbReference type="NCBI Taxonomy" id="574699"/>
    <lineage>
        <taxon>Bacteria</taxon>
        <taxon>Bacillati</taxon>
        <taxon>Bacillota</taxon>
        <taxon>Bacilli</taxon>
        <taxon>Bacillales</taxon>
        <taxon>Thermoactinomycetaceae</taxon>
        <taxon>Laceyella</taxon>
    </lineage>
</organism>
<dbReference type="AlphaFoldDB" id="A0AA45WP44"/>
<evidence type="ECO:0000313" key="1">
    <source>
        <dbReference type="EMBL" id="SMP20582.1"/>
    </source>
</evidence>
<keyword evidence="2" id="KW-1185">Reference proteome</keyword>
<dbReference type="SUPFAM" id="SSF48576">
    <property type="entry name" value="Terpenoid synthases"/>
    <property type="match status" value="1"/>
</dbReference>
<proteinExistence type="predicted"/>
<evidence type="ECO:0000313" key="2">
    <source>
        <dbReference type="Proteomes" id="UP001157946"/>
    </source>
</evidence>
<dbReference type="InterPro" id="IPR009920">
    <property type="entry name" value="HEPPP_synth_su1"/>
</dbReference>
<dbReference type="RefSeq" id="WP_022738460.1">
    <property type="nucleotide sequence ID" value="NZ_FXTU01000003.1"/>
</dbReference>
<dbReference type="InterPro" id="IPR008949">
    <property type="entry name" value="Isoprenoid_synthase_dom_sf"/>
</dbReference>
<name>A0AA45WP44_9BACL</name>
<dbReference type="Pfam" id="PF07307">
    <property type="entry name" value="HEPPP_synt_1"/>
    <property type="match status" value="1"/>
</dbReference>
<comment type="caution">
    <text evidence="1">The sequence shown here is derived from an EMBL/GenBank/DDBJ whole genome shotgun (WGS) entry which is preliminary data.</text>
</comment>
<dbReference type="GO" id="GO:0009234">
    <property type="term" value="P:menaquinone biosynthetic process"/>
    <property type="evidence" value="ECO:0007669"/>
    <property type="project" value="InterPro"/>
</dbReference>
<dbReference type="EMBL" id="FXTU01000003">
    <property type="protein sequence ID" value="SMP20582.1"/>
    <property type="molecule type" value="Genomic_DNA"/>
</dbReference>